<sequence>MRLNVIFSELLPKPSLFKLITRFGQVFLAWETGFLKIYRQVLSLIPPFPQISTSVKI</sequence>
<dbReference type="AlphaFoldDB" id="A0A6J4KT57"/>
<proteinExistence type="predicted"/>
<dbReference type="EMBL" id="CADCTZ010000130">
    <property type="protein sequence ID" value="CAA9312762.1"/>
    <property type="molecule type" value="Genomic_DNA"/>
</dbReference>
<gene>
    <name evidence="1" type="ORF">AVDCRST_MAG84-885</name>
</gene>
<accession>A0A6J4KT57</accession>
<evidence type="ECO:0000313" key="1">
    <source>
        <dbReference type="EMBL" id="CAA9312762.1"/>
    </source>
</evidence>
<reference evidence="1" key="1">
    <citation type="submission" date="2020-02" db="EMBL/GenBank/DDBJ databases">
        <authorList>
            <person name="Meier V. D."/>
        </authorList>
    </citation>
    <scope>NUCLEOTIDE SEQUENCE</scope>
    <source>
        <strain evidence="1">AVDCRST_MAG84</strain>
    </source>
</reference>
<name>A0A6J4KT57_9CYAN</name>
<protein>
    <submittedName>
        <fullName evidence="1">Uncharacterized protein</fullName>
    </submittedName>
</protein>
<organism evidence="1">
    <name type="scientific">uncultured Microcoleus sp</name>
    <dbReference type="NCBI Taxonomy" id="259945"/>
    <lineage>
        <taxon>Bacteria</taxon>
        <taxon>Bacillati</taxon>
        <taxon>Cyanobacteriota</taxon>
        <taxon>Cyanophyceae</taxon>
        <taxon>Oscillatoriophycideae</taxon>
        <taxon>Oscillatoriales</taxon>
        <taxon>Microcoleaceae</taxon>
        <taxon>Microcoleus</taxon>
        <taxon>environmental samples</taxon>
    </lineage>
</organism>